<keyword evidence="6" id="KW-1185">Reference proteome</keyword>
<sequence>MAPKSILIVGCGIAGSTLASFLQLSNIPGSEKPKIIILERASKGKAHLRGQNIDIRGVGVTIIRKLGLEDRIRASTTGEQGALMVDERNHVWAQNEVEKEGRFQSPTSDIEILRGRLAELCWKNSQRISAEAEENGATPIDYIFGDYLDMIDQDGQKVRVRFAKSGEEREFDLVVGADGMQSLTRKMVWGEEGDKHRLKSLHMYAGFFSIPREEVDDKWRRWFHAPGRRGIMLRPDDQGLRSTVFMYVVNDKDSRFTQVATKENGGIEAQKALLEEYYKDAGWKCDRIIRGMQATDDFYYDAVSQVKMDSWTKGRVVLLGDAGYCASPLSGMGTSLAFAASYKLAGLLQGWIKSDEHADVTAALEKYNEQMRPIVKDAQKLAPGQVNMMAPETLWGIWFLRLFAWSLSHASIIFILFGKLFNLGPQAADYIPVDDFGFKDMSPWKI</sequence>
<keyword evidence="2" id="KW-0274">FAD</keyword>
<reference evidence="5 6" key="1">
    <citation type="journal article" date="2018" name="Sci. Rep.">
        <title>Comparative genomics provides insights into the lifestyle and reveals functional heterogeneity of dark septate endophytic fungi.</title>
        <authorList>
            <person name="Knapp D.G."/>
            <person name="Nemeth J.B."/>
            <person name="Barry K."/>
            <person name="Hainaut M."/>
            <person name="Henrissat B."/>
            <person name="Johnson J."/>
            <person name="Kuo A."/>
            <person name="Lim J.H.P."/>
            <person name="Lipzen A."/>
            <person name="Nolan M."/>
            <person name="Ohm R.A."/>
            <person name="Tamas L."/>
            <person name="Grigoriev I.V."/>
            <person name="Spatafora J.W."/>
            <person name="Nagy L.G."/>
            <person name="Kovacs G.M."/>
        </authorList>
    </citation>
    <scope>NUCLEOTIDE SEQUENCE [LARGE SCALE GENOMIC DNA]</scope>
    <source>
        <strain evidence="5 6">DSE2036</strain>
    </source>
</reference>
<dbReference type="GO" id="GO:0071949">
    <property type="term" value="F:FAD binding"/>
    <property type="evidence" value="ECO:0007669"/>
    <property type="project" value="InterPro"/>
</dbReference>
<dbReference type="InterPro" id="IPR036188">
    <property type="entry name" value="FAD/NAD-bd_sf"/>
</dbReference>
<keyword evidence="1" id="KW-0285">Flavoprotein</keyword>
<dbReference type="OrthoDB" id="655030at2759"/>
<feature type="domain" description="FAD-binding" evidence="4">
    <location>
        <begin position="6"/>
        <end position="378"/>
    </location>
</feature>
<dbReference type="InterPro" id="IPR051704">
    <property type="entry name" value="FAD_aromatic-hydroxylase"/>
</dbReference>
<proteinExistence type="predicted"/>
<evidence type="ECO:0000313" key="5">
    <source>
        <dbReference type="EMBL" id="PVH96125.1"/>
    </source>
</evidence>
<evidence type="ECO:0000256" key="3">
    <source>
        <dbReference type="ARBA" id="ARBA00023002"/>
    </source>
</evidence>
<dbReference type="GO" id="GO:0016491">
    <property type="term" value="F:oxidoreductase activity"/>
    <property type="evidence" value="ECO:0007669"/>
    <property type="project" value="UniProtKB-KW"/>
</dbReference>
<dbReference type="SUPFAM" id="SSF51905">
    <property type="entry name" value="FAD/NAD(P)-binding domain"/>
    <property type="match status" value="1"/>
</dbReference>
<dbReference type="EMBL" id="KZ805473">
    <property type="protein sequence ID" value="PVH96125.1"/>
    <property type="molecule type" value="Genomic_DNA"/>
</dbReference>
<protein>
    <submittedName>
        <fullName evidence="5">FAD/NAD(P)-binding domain-containing protein</fullName>
    </submittedName>
</protein>
<dbReference type="PANTHER" id="PTHR46865:SF2">
    <property type="entry name" value="MONOOXYGENASE"/>
    <property type="match status" value="1"/>
</dbReference>
<organism evidence="5 6">
    <name type="scientific">Periconia macrospinosa</name>
    <dbReference type="NCBI Taxonomy" id="97972"/>
    <lineage>
        <taxon>Eukaryota</taxon>
        <taxon>Fungi</taxon>
        <taxon>Dikarya</taxon>
        <taxon>Ascomycota</taxon>
        <taxon>Pezizomycotina</taxon>
        <taxon>Dothideomycetes</taxon>
        <taxon>Pleosporomycetidae</taxon>
        <taxon>Pleosporales</taxon>
        <taxon>Massarineae</taxon>
        <taxon>Periconiaceae</taxon>
        <taxon>Periconia</taxon>
    </lineage>
</organism>
<dbReference type="Pfam" id="PF01494">
    <property type="entry name" value="FAD_binding_3"/>
    <property type="match status" value="1"/>
</dbReference>
<dbReference type="InterPro" id="IPR002938">
    <property type="entry name" value="FAD-bd"/>
</dbReference>
<keyword evidence="3" id="KW-0560">Oxidoreductase</keyword>
<accession>A0A2V1DDP1</accession>
<dbReference type="PRINTS" id="PR00420">
    <property type="entry name" value="RNGMNOXGNASE"/>
</dbReference>
<evidence type="ECO:0000313" key="6">
    <source>
        <dbReference type="Proteomes" id="UP000244855"/>
    </source>
</evidence>
<name>A0A2V1DDP1_9PLEO</name>
<dbReference type="PANTHER" id="PTHR46865">
    <property type="entry name" value="OXIDOREDUCTASE-RELATED"/>
    <property type="match status" value="1"/>
</dbReference>
<evidence type="ECO:0000259" key="4">
    <source>
        <dbReference type="Pfam" id="PF01494"/>
    </source>
</evidence>
<evidence type="ECO:0000256" key="2">
    <source>
        <dbReference type="ARBA" id="ARBA00022827"/>
    </source>
</evidence>
<dbReference type="AlphaFoldDB" id="A0A2V1DDP1"/>
<dbReference type="Gene3D" id="3.50.50.60">
    <property type="entry name" value="FAD/NAD(P)-binding domain"/>
    <property type="match status" value="1"/>
</dbReference>
<gene>
    <name evidence="5" type="ORF">DM02DRAFT_599689</name>
</gene>
<evidence type="ECO:0000256" key="1">
    <source>
        <dbReference type="ARBA" id="ARBA00022630"/>
    </source>
</evidence>
<dbReference type="Proteomes" id="UP000244855">
    <property type="component" value="Unassembled WGS sequence"/>
</dbReference>
<dbReference type="STRING" id="97972.A0A2V1DDP1"/>